<comment type="catalytic activity">
    <reaction evidence="13">
        <text>5-[(5-phospho-1-deoxy-D-ribulos-1-ylimino)methylamino]-1-(5-phospho-beta-D-ribosyl)imidazole-4-carboxamide + L-glutamine = D-erythro-1-(imidazol-4-yl)glycerol 3-phosphate + 5-amino-1-(5-phospho-beta-D-ribosyl)imidazole-4-carboxamide + L-glutamate + H(+)</text>
        <dbReference type="Rhea" id="RHEA:24793"/>
        <dbReference type="ChEBI" id="CHEBI:15378"/>
        <dbReference type="ChEBI" id="CHEBI:29985"/>
        <dbReference type="ChEBI" id="CHEBI:58278"/>
        <dbReference type="ChEBI" id="CHEBI:58359"/>
        <dbReference type="ChEBI" id="CHEBI:58475"/>
        <dbReference type="ChEBI" id="CHEBI:58525"/>
        <dbReference type="EC" id="4.3.2.10"/>
    </reaction>
</comment>
<organism evidence="15 16">
    <name type="scientific">Bradyrhizobium sediminis</name>
    <dbReference type="NCBI Taxonomy" id="2840469"/>
    <lineage>
        <taxon>Bacteria</taxon>
        <taxon>Pseudomonadati</taxon>
        <taxon>Pseudomonadota</taxon>
        <taxon>Alphaproteobacteria</taxon>
        <taxon>Hyphomicrobiales</taxon>
        <taxon>Nitrobacteraceae</taxon>
        <taxon>Bradyrhizobium</taxon>
    </lineage>
</organism>
<comment type="similarity">
    <text evidence="2 14">Belongs to the HisA/HisF family.</text>
</comment>
<comment type="subunit">
    <text evidence="3">Heterodimer of HisH and HisF.</text>
</comment>
<keyword evidence="8" id="KW-0456">Lyase</keyword>
<evidence type="ECO:0000256" key="14">
    <source>
        <dbReference type="RuleBase" id="RU003657"/>
    </source>
</evidence>
<dbReference type="EC" id="4.3.2.10" evidence="4"/>
<evidence type="ECO:0000256" key="2">
    <source>
        <dbReference type="ARBA" id="ARBA00009667"/>
    </source>
</evidence>
<dbReference type="InterPro" id="IPR013785">
    <property type="entry name" value="Aldolase_TIM"/>
</dbReference>
<keyword evidence="6 14" id="KW-0028">Amino-acid biosynthesis</keyword>
<comment type="function">
    <text evidence="9">IGPS catalyzes the conversion of PRFAR and glutamine to IGP, AICAR and glutamate. The HisF subunit catalyzes the cyclization activity that produces IGP and AICAR from PRFAR using the ammonia provided by the HisH subunit.</text>
</comment>
<dbReference type="Gene3D" id="3.20.20.70">
    <property type="entry name" value="Aldolase class I"/>
    <property type="match status" value="1"/>
</dbReference>
<evidence type="ECO:0000256" key="3">
    <source>
        <dbReference type="ARBA" id="ARBA00011152"/>
    </source>
</evidence>
<evidence type="ECO:0000256" key="8">
    <source>
        <dbReference type="ARBA" id="ARBA00023239"/>
    </source>
</evidence>
<dbReference type="InterPro" id="IPR006062">
    <property type="entry name" value="His_biosynth"/>
</dbReference>
<dbReference type="Proteomes" id="UP000680839">
    <property type="component" value="Chromosome"/>
</dbReference>
<evidence type="ECO:0000256" key="9">
    <source>
        <dbReference type="ARBA" id="ARBA00025475"/>
    </source>
</evidence>
<dbReference type="GO" id="GO:0000105">
    <property type="term" value="P:L-histidine biosynthetic process"/>
    <property type="evidence" value="ECO:0007669"/>
    <property type="project" value="UniProtKB-KW"/>
</dbReference>
<gene>
    <name evidence="15" type="ORF">KMZ29_09660</name>
</gene>
<evidence type="ECO:0000256" key="1">
    <source>
        <dbReference type="ARBA" id="ARBA00005091"/>
    </source>
</evidence>
<accession>A0A975RPK9</accession>
<dbReference type="InterPro" id="IPR004651">
    <property type="entry name" value="HisF"/>
</dbReference>
<comment type="pathway">
    <text evidence="1">Amino-acid biosynthesis; L-histidine biosynthesis; L-histidine from 5-phospho-alpha-D-ribose 1-diphosphate: step 5/9.</text>
</comment>
<dbReference type="PANTHER" id="PTHR21235:SF2">
    <property type="entry name" value="IMIDAZOLE GLYCEROL PHOSPHATE SYNTHASE HISHF"/>
    <property type="match status" value="1"/>
</dbReference>
<evidence type="ECO:0000256" key="10">
    <source>
        <dbReference type="ARBA" id="ARBA00030264"/>
    </source>
</evidence>
<evidence type="ECO:0000256" key="6">
    <source>
        <dbReference type="ARBA" id="ARBA00022605"/>
    </source>
</evidence>
<reference evidence="15" key="1">
    <citation type="submission" date="2021-06" db="EMBL/GenBank/DDBJ databases">
        <title>Bradyrhizobium sp. S2-20-1 Genome sequencing.</title>
        <authorList>
            <person name="Jin L."/>
        </authorList>
    </citation>
    <scope>NUCLEOTIDE SEQUENCE</scope>
    <source>
        <strain evidence="15">S2-20-1</strain>
    </source>
</reference>
<evidence type="ECO:0000256" key="4">
    <source>
        <dbReference type="ARBA" id="ARBA00012809"/>
    </source>
</evidence>
<dbReference type="AlphaFoldDB" id="A0A975RPK9"/>
<dbReference type="NCBIfam" id="NF038364">
    <property type="entry name" value="AglZ_HisF2_fam"/>
    <property type="match status" value="1"/>
</dbReference>
<dbReference type="SUPFAM" id="SSF51366">
    <property type="entry name" value="Ribulose-phoshate binding barrel"/>
    <property type="match status" value="1"/>
</dbReference>
<name>A0A975RPK9_9BRAD</name>
<evidence type="ECO:0000313" key="16">
    <source>
        <dbReference type="Proteomes" id="UP000680839"/>
    </source>
</evidence>
<evidence type="ECO:0000256" key="7">
    <source>
        <dbReference type="ARBA" id="ARBA00023102"/>
    </source>
</evidence>
<evidence type="ECO:0000256" key="12">
    <source>
        <dbReference type="ARBA" id="ARBA00032401"/>
    </source>
</evidence>
<dbReference type="EMBL" id="CP076134">
    <property type="protein sequence ID" value="QWG14893.1"/>
    <property type="molecule type" value="Genomic_DNA"/>
</dbReference>
<dbReference type="InterPro" id="IPR050064">
    <property type="entry name" value="IGPS_HisA/HisF"/>
</dbReference>
<dbReference type="GO" id="GO:0000107">
    <property type="term" value="F:imidazoleglycerol-phosphate synthase activity"/>
    <property type="evidence" value="ECO:0007669"/>
    <property type="project" value="InterPro"/>
</dbReference>
<evidence type="ECO:0000256" key="5">
    <source>
        <dbReference type="ARBA" id="ARBA00016318"/>
    </source>
</evidence>
<dbReference type="CDD" id="cd04731">
    <property type="entry name" value="HisF"/>
    <property type="match status" value="1"/>
</dbReference>
<evidence type="ECO:0000313" key="15">
    <source>
        <dbReference type="EMBL" id="QWG14893.1"/>
    </source>
</evidence>
<protein>
    <recommendedName>
        <fullName evidence="5">Imidazole glycerol phosphate synthase subunit HisF</fullName>
        <ecNumber evidence="4">4.3.2.10</ecNumber>
    </recommendedName>
    <alternativeName>
        <fullName evidence="10">IGP synthase cyclase subunit</fullName>
    </alternativeName>
    <alternativeName>
        <fullName evidence="11">IGP synthase subunit HisF</fullName>
    </alternativeName>
    <alternativeName>
        <fullName evidence="12">ImGP synthase subunit HisF</fullName>
    </alternativeName>
</protein>
<dbReference type="GO" id="GO:0016829">
    <property type="term" value="F:lyase activity"/>
    <property type="evidence" value="ECO:0007669"/>
    <property type="project" value="UniProtKB-KW"/>
</dbReference>
<dbReference type="PANTHER" id="PTHR21235">
    <property type="entry name" value="IMIDAZOLE GLYCEROL PHOSPHATE SYNTHASE SUBUNIT HISF/H IGP SYNTHASE SUBUNIT HISF/H"/>
    <property type="match status" value="1"/>
</dbReference>
<evidence type="ECO:0000256" key="11">
    <source>
        <dbReference type="ARBA" id="ARBA00031409"/>
    </source>
</evidence>
<sequence>MLKTRVIPCLLLREYGLYKTVKFKTPKYVGDPVNAVRIFNDKEVDEILLLDIGATPDKREPNFELIGDIAGECFMPLTYGGGIRSIDQIKRLHRLGVEKISLNSAAFLDRRLVAESCDKFGSSSIVAAIDTRRTLLGRHEVWIDGGRSNTKEDPVRYAAELAKLGVGEILINSIDRDGTASGYDIELLKRIAASVDVPIIACGGAGSIEDMRRVVLEAGVSAVAAGSMFVFHGKHRAVLISYPSQEELTKFLP</sequence>
<dbReference type="InterPro" id="IPR011060">
    <property type="entry name" value="RibuloseP-bd_barrel"/>
</dbReference>
<evidence type="ECO:0000256" key="13">
    <source>
        <dbReference type="ARBA" id="ARBA00047838"/>
    </source>
</evidence>
<proteinExistence type="inferred from homology"/>
<dbReference type="RefSeq" id="WP_215623484.1">
    <property type="nucleotide sequence ID" value="NZ_CP076134.1"/>
</dbReference>
<keyword evidence="7 14" id="KW-0368">Histidine biosynthesis</keyword>
<dbReference type="Pfam" id="PF00977">
    <property type="entry name" value="His_biosynth"/>
    <property type="match status" value="1"/>
</dbReference>